<dbReference type="EMBL" id="JBAWKS010000002">
    <property type="protein sequence ID" value="MEI4551355.1"/>
    <property type="molecule type" value="Genomic_DNA"/>
</dbReference>
<evidence type="ECO:0000256" key="1">
    <source>
        <dbReference type="ARBA" id="ARBA00022723"/>
    </source>
</evidence>
<protein>
    <submittedName>
        <fullName evidence="3">Heavy-metal-associated domain-containing protein</fullName>
    </submittedName>
</protein>
<accession>A0ABU8EWJ2</accession>
<dbReference type="InterPro" id="IPR017969">
    <property type="entry name" value="Heavy-metal-associated_CS"/>
</dbReference>
<keyword evidence="1" id="KW-0479">Metal-binding</keyword>
<gene>
    <name evidence="3" type="ORF">WAE96_16895</name>
</gene>
<dbReference type="CDD" id="cd00371">
    <property type="entry name" value="HMA"/>
    <property type="match status" value="1"/>
</dbReference>
<dbReference type="SUPFAM" id="SSF55008">
    <property type="entry name" value="HMA, heavy metal-associated domain"/>
    <property type="match status" value="1"/>
</dbReference>
<dbReference type="InterPro" id="IPR036163">
    <property type="entry name" value="HMA_dom_sf"/>
</dbReference>
<dbReference type="Gene3D" id="3.30.70.100">
    <property type="match status" value="1"/>
</dbReference>
<proteinExistence type="predicted"/>
<comment type="caution">
    <text evidence="3">The sequence shown here is derived from an EMBL/GenBank/DDBJ whole genome shotgun (WGS) entry which is preliminary data.</text>
</comment>
<feature type="domain" description="HMA" evidence="2">
    <location>
        <begin position="4"/>
        <end position="60"/>
    </location>
</feature>
<name>A0ABU8EWJ2_9GAMM</name>
<sequence>MLKLTIDAMTCNHCANTIKDALKILDKCAFIDINLGCKTVIVASAKAKIDIIKTIEKVGYQINKINGIAYGGDA</sequence>
<evidence type="ECO:0000313" key="3">
    <source>
        <dbReference type="EMBL" id="MEI4551355.1"/>
    </source>
</evidence>
<dbReference type="Pfam" id="PF00403">
    <property type="entry name" value="HMA"/>
    <property type="match status" value="1"/>
</dbReference>
<dbReference type="InterPro" id="IPR006121">
    <property type="entry name" value="HMA_dom"/>
</dbReference>
<reference evidence="3 4" key="1">
    <citation type="submission" date="2023-12" db="EMBL/GenBank/DDBJ databases">
        <title>Friends and Foes: Symbiotic and Algicidal bacterial influence on Karenia brevis blooms.</title>
        <authorList>
            <person name="Fei C."/>
            <person name="Mohamed A.R."/>
            <person name="Booker A."/>
            <person name="Arshad M."/>
            <person name="Klass S."/>
            <person name="Ahn S."/>
            <person name="Gilbert P.M."/>
            <person name="Heil C.A."/>
            <person name="Martinez J.M."/>
            <person name="Amin S.A."/>
        </authorList>
    </citation>
    <scope>NUCLEOTIDE SEQUENCE [LARGE SCALE GENOMIC DNA]</scope>
    <source>
        <strain evidence="3 4">CE15</strain>
    </source>
</reference>
<dbReference type="PROSITE" id="PS01047">
    <property type="entry name" value="HMA_1"/>
    <property type="match status" value="1"/>
</dbReference>
<dbReference type="Proteomes" id="UP001382455">
    <property type="component" value="Unassembled WGS sequence"/>
</dbReference>
<keyword evidence="4" id="KW-1185">Reference proteome</keyword>
<organism evidence="3 4">
    <name type="scientific">Pseudoalteromonas spongiae</name>
    <dbReference type="NCBI Taxonomy" id="298657"/>
    <lineage>
        <taxon>Bacteria</taxon>
        <taxon>Pseudomonadati</taxon>
        <taxon>Pseudomonadota</taxon>
        <taxon>Gammaproteobacteria</taxon>
        <taxon>Alteromonadales</taxon>
        <taxon>Pseudoalteromonadaceae</taxon>
        <taxon>Pseudoalteromonas</taxon>
    </lineage>
</organism>
<evidence type="ECO:0000313" key="4">
    <source>
        <dbReference type="Proteomes" id="UP001382455"/>
    </source>
</evidence>
<evidence type="ECO:0000259" key="2">
    <source>
        <dbReference type="Pfam" id="PF00403"/>
    </source>
</evidence>
<dbReference type="RefSeq" id="WP_336436345.1">
    <property type="nucleotide sequence ID" value="NZ_JBAWKS010000002.1"/>
</dbReference>